<organism evidence="1 2">
    <name type="scientific">Somion occarium</name>
    <dbReference type="NCBI Taxonomy" id="3059160"/>
    <lineage>
        <taxon>Eukaryota</taxon>
        <taxon>Fungi</taxon>
        <taxon>Dikarya</taxon>
        <taxon>Basidiomycota</taxon>
        <taxon>Agaricomycotina</taxon>
        <taxon>Agaricomycetes</taxon>
        <taxon>Polyporales</taxon>
        <taxon>Cerrenaceae</taxon>
        <taxon>Somion</taxon>
    </lineage>
</organism>
<gene>
    <name evidence="1" type="ORF">GFSPODELE1_LOCUS7815</name>
</gene>
<dbReference type="Proteomes" id="UP001497453">
    <property type="component" value="Chromosome 6"/>
</dbReference>
<sequence length="137" mass="15400">MLRPHSDVGIHPFAPTLSESDAKMSWVPGCIISLILANNLTPHSHSSLANIRLLYLPAICNVNSVVYINDISHSAYGYTLYVYECEPWSGTWRYKVRYQKVAPNSLSIVWSAPFFINHNWLTATSPVSQPVAYYVPS</sequence>
<proteinExistence type="predicted"/>
<name>A0ABP1DRK2_9APHY</name>
<evidence type="ECO:0000313" key="1">
    <source>
        <dbReference type="EMBL" id="CAL1710410.1"/>
    </source>
</evidence>
<protein>
    <submittedName>
        <fullName evidence="1">Uncharacterized protein</fullName>
    </submittedName>
</protein>
<accession>A0ABP1DRK2</accession>
<reference evidence="2" key="1">
    <citation type="submission" date="2024-04" db="EMBL/GenBank/DDBJ databases">
        <authorList>
            <person name="Shaw F."/>
            <person name="Minotto A."/>
        </authorList>
    </citation>
    <scope>NUCLEOTIDE SEQUENCE [LARGE SCALE GENOMIC DNA]</scope>
</reference>
<keyword evidence="2" id="KW-1185">Reference proteome</keyword>
<dbReference type="EMBL" id="OZ037949">
    <property type="protein sequence ID" value="CAL1710410.1"/>
    <property type="molecule type" value="Genomic_DNA"/>
</dbReference>
<evidence type="ECO:0000313" key="2">
    <source>
        <dbReference type="Proteomes" id="UP001497453"/>
    </source>
</evidence>